<dbReference type="GO" id="GO:0008270">
    <property type="term" value="F:zinc ion binding"/>
    <property type="evidence" value="ECO:0007669"/>
    <property type="project" value="UniProtKB-KW"/>
</dbReference>
<keyword evidence="4" id="KW-1185">Reference proteome</keyword>
<keyword evidence="1" id="KW-0863">Zinc-finger</keyword>
<dbReference type="OrthoDB" id="3262412at2759"/>
<feature type="domain" description="SWIM-type" evidence="2">
    <location>
        <begin position="24"/>
        <end position="57"/>
    </location>
</feature>
<dbReference type="PROSITE" id="PS51257">
    <property type="entry name" value="PROKAR_LIPOPROTEIN"/>
    <property type="match status" value="1"/>
</dbReference>
<dbReference type="InterPro" id="IPR007527">
    <property type="entry name" value="Znf_SWIM"/>
</dbReference>
<sequence length="241" mass="27736">MKPKDRAERLAQLENKAERENGTYHTNIHHWTCSCPAYLISHFLLCKHLVRTANAHLGGAPLTDLRFFLNIQRHQLPPFYHIAGIHNHLNPTATQSLTRPLQIQDIAENDAELDREGYEDLDPLSEGEITTGDGYIRSSSHGFAELLEDKSSDDEDIEQNDTTTPSIKKYSEAWRIDLKRRFDAMLAETDTPMGLHPNTERTWDPVFNSVYKIGGGVLAYRGRRKRQRTWKDHNEIAMFLK</sequence>
<keyword evidence="1" id="KW-0862">Zinc</keyword>
<dbReference type="AlphaFoldDB" id="A0A0C9UQ42"/>
<name>A0A0C9UQ42_SPHS4</name>
<gene>
    <name evidence="3" type="ORF">M422DRAFT_783845</name>
</gene>
<evidence type="ECO:0000313" key="3">
    <source>
        <dbReference type="EMBL" id="KIJ31167.1"/>
    </source>
</evidence>
<proteinExistence type="predicted"/>
<dbReference type="PROSITE" id="PS50966">
    <property type="entry name" value="ZF_SWIM"/>
    <property type="match status" value="1"/>
</dbReference>
<evidence type="ECO:0000313" key="4">
    <source>
        <dbReference type="Proteomes" id="UP000054279"/>
    </source>
</evidence>
<accession>A0A0C9UQ42</accession>
<organism evidence="3 4">
    <name type="scientific">Sphaerobolus stellatus (strain SS14)</name>
    <dbReference type="NCBI Taxonomy" id="990650"/>
    <lineage>
        <taxon>Eukaryota</taxon>
        <taxon>Fungi</taxon>
        <taxon>Dikarya</taxon>
        <taxon>Basidiomycota</taxon>
        <taxon>Agaricomycotina</taxon>
        <taxon>Agaricomycetes</taxon>
        <taxon>Phallomycetidae</taxon>
        <taxon>Geastrales</taxon>
        <taxon>Sphaerobolaceae</taxon>
        <taxon>Sphaerobolus</taxon>
    </lineage>
</organism>
<reference evidence="3 4" key="1">
    <citation type="submission" date="2014-06" db="EMBL/GenBank/DDBJ databases">
        <title>Evolutionary Origins and Diversification of the Mycorrhizal Mutualists.</title>
        <authorList>
            <consortium name="DOE Joint Genome Institute"/>
            <consortium name="Mycorrhizal Genomics Consortium"/>
            <person name="Kohler A."/>
            <person name="Kuo A."/>
            <person name="Nagy L.G."/>
            <person name="Floudas D."/>
            <person name="Copeland A."/>
            <person name="Barry K.W."/>
            <person name="Cichocki N."/>
            <person name="Veneault-Fourrey C."/>
            <person name="LaButti K."/>
            <person name="Lindquist E.A."/>
            <person name="Lipzen A."/>
            <person name="Lundell T."/>
            <person name="Morin E."/>
            <person name="Murat C."/>
            <person name="Riley R."/>
            <person name="Ohm R."/>
            <person name="Sun H."/>
            <person name="Tunlid A."/>
            <person name="Henrissat B."/>
            <person name="Grigoriev I.V."/>
            <person name="Hibbett D.S."/>
            <person name="Martin F."/>
        </authorList>
    </citation>
    <scope>NUCLEOTIDE SEQUENCE [LARGE SCALE GENOMIC DNA]</scope>
    <source>
        <strain evidence="3 4">SS14</strain>
    </source>
</reference>
<dbReference type="EMBL" id="KN837247">
    <property type="protein sequence ID" value="KIJ31167.1"/>
    <property type="molecule type" value="Genomic_DNA"/>
</dbReference>
<evidence type="ECO:0000256" key="1">
    <source>
        <dbReference type="PROSITE-ProRule" id="PRU00325"/>
    </source>
</evidence>
<evidence type="ECO:0000259" key="2">
    <source>
        <dbReference type="PROSITE" id="PS50966"/>
    </source>
</evidence>
<protein>
    <submittedName>
        <fullName evidence="3">Unplaced genomic scaffold SPHSTscaffold_172, whole genome shotgun sequence</fullName>
    </submittedName>
</protein>
<dbReference type="Proteomes" id="UP000054279">
    <property type="component" value="Unassembled WGS sequence"/>
</dbReference>
<dbReference type="HOGENOM" id="CLU_1152369_0_0_1"/>
<keyword evidence="1" id="KW-0479">Metal-binding</keyword>